<reference evidence="8 9" key="1">
    <citation type="submission" date="2017-09" db="EMBL/GenBank/DDBJ databases">
        <title>Depth-based differentiation of microbial function through sediment-hosted aquifers and enrichment of novel symbionts in the deep terrestrial subsurface.</title>
        <authorList>
            <person name="Probst A.J."/>
            <person name="Ladd B."/>
            <person name="Jarett J.K."/>
            <person name="Geller-Mcgrath D.E."/>
            <person name="Sieber C.M."/>
            <person name="Emerson J.B."/>
            <person name="Anantharaman K."/>
            <person name="Thomas B.C."/>
            <person name="Malmstrom R."/>
            <person name="Stieglmeier M."/>
            <person name="Klingl A."/>
            <person name="Woyke T."/>
            <person name="Ryan C.M."/>
            <person name="Banfield J.F."/>
        </authorList>
    </citation>
    <scope>NUCLEOTIDE SEQUENCE [LARGE SCALE GENOMIC DNA]</scope>
    <source>
        <strain evidence="8">CG11_big_fil_rev_8_21_14_0_20_40_12</strain>
    </source>
</reference>
<feature type="transmembrane region" description="Helical" evidence="7">
    <location>
        <begin position="103"/>
        <end position="125"/>
    </location>
</feature>
<keyword evidence="2" id="KW-0813">Transport</keyword>
<keyword evidence="6 7" id="KW-0472">Membrane</keyword>
<name>A0A2H0KFU4_9BACT</name>
<gene>
    <name evidence="8" type="ORF">COV89_02265</name>
</gene>
<feature type="transmembrane region" description="Helical" evidence="7">
    <location>
        <begin position="75"/>
        <end position="97"/>
    </location>
</feature>
<organism evidence="8 9">
    <name type="scientific">Candidatus Shapirobacteria bacterium CG11_big_fil_rev_8_21_14_0_20_40_12</name>
    <dbReference type="NCBI Taxonomy" id="1974889"/>
    <lineage>
        <taxon>Bacteria</taxon>
        <taxon>Candidatus Shapironibacteriota</taxon>
    </lineage>
</organism>
<keyword evidence="3" id="KW-1003">Cell membrane</keyword>
<dbReference type="GO" id="GO:0022857">
    <property type="term" value="F:transmembrane transporter activity"/>
    <property type="evidence" value="ECO:0007669"/>
    <property type="project" value="InterPro"/>
</dbReference>
<protein>
    <recommendedName>
        <fullName evidence="10">Major facilitator superfamily (MFS) profile domain-containing protein</fullName>
    </recommendedName>
</protein>
<evidence type="ECO:0000256" key="6">
    <source>
        <dbReference type="ARBA" id="ARBA00023136"/>
    </source>
</evidence>
<evidence type="ECO:0000256" key="3">
    <source>
        <dbReference type="ARBA" id="ARBA00022475"/>
    </source>
</evidence>
<evidence type="ECO:0000256" key="1">
    <source>
        <dbReference type="ARBA" id="ARBA00004651"/>
    </source>
</evidence>
<evidence type="ECO:0000313" key="8">
    <source>
        <dbReference type="EMBL" id="PIQ70116.1"/>
    </source>
</evidence>
<dbReference type="Gene3D" id="1.20.1250.20">
    <property type="entry name" value="MFS general substrate transporter like domains"/>
    <property type="match status" value="1"/>
</dbReference>
<comment type="caution">
    <text evidence="8">The sequence shown here is derived from an EMBL/GenBank/DDBJ whole genome shotgun (WGS) entry which is preliminary data.</text>
</comment>
<feature type="transmembrane region" description="Helical" evidence="7">
    <location>
        <begin position="12"/>
        <end position="32"/>
    </location>
</feature>
<evidence type="ECO:0000256" key="2">
    <source>
        <dbReference type="ARBA" id="ARBA00022448"/>
    </source>
</evidence>
<dbReference type="AlphaFoldDB" id="A0A2H0KFU4"/>
<keyword evidence="4 7" id="KW-0812">Transmembrane</keyword>
<dbReference type="EMBL" id="PCVI01000035">
    <property type="protein sequence ID" value="PIQ70116.1"/>
    <property type="molecule type" value="Genomic_DNA"/>
</dbReference>
<evidence type="ECO:0008006" key="10">
    <source>
        <dbReference type="Google" id="ProtNLM"/>
    </source>
</evidence>
<dbReference type="Pfam" id="PF07690">
    <property type="entry name" value="MFS_1"/>
    <property type="match status" value="1"/>
</dbReference>
<dbReference type="SUPFAM" id="SSF103473">
    <property type="entry name" value="MFS general substrate transporter"/>
    <property type="match status" value="1"/>
</dbReference>
<dbReference type="PANTHER" id="PTHR23517">
    <property type="entry name" value="RESISTANCE PROTEIN MDTM, PUTATIVE-RELATED-RELATED"/>
    <property type="match status" value="1"/>
</dbReference>
<dbReference type="InterPro" id="IPR050171">
    <property type="entry name" value="MFS_Transporters"/>
</dbReference>
<evidence type="ECO:0000313" key="9">
    <source>
        <dbReference type="Proteomes" id="UP000231371"/>
    </source>
</evidence>
<keyword evidence="5 7" id="KW-1133">Transmembrane helix</keyword>
<evidence type="ECO:0000256" key="4">
    <source>
        <dbReference type="ARBA" id="ARBA00022692"/>
    </source>
</evidence>
<feature type="transmembrane region" description="Helical" evidence="7">
    <location>
        <begin position="137"/>
        <end position="160"/>
    </location>
</feature>
<dbReference type="InterPro" id="IPR036259">
    <property type="entry name" value="MFS_trans_sf"/>
</dbReference>
<dbReference type="Proteomes" id="UP000231371">
    <property type="component" value="Unassembled WGS sequence"/>
</dbReference>
<feature type="transmembrane region" description="Helical" evidence="7">
    <location>
        <begin position="166"/>
        <end position="186"/>
    </location>
</feature>
<feature type="transmembrane region" description="Helical" evidence="7">
    <location>
        <begin position="38"/>
        <end position="54"/>
    </location>
</feature>
<sequence length="194" mass="21534">MKVNSLIKVLTFSDVLIVSGWGLINPIFAVFVTKHIEGGNIELVGLAVCVYWILRASFQIPFSRFIDSHKGEIDDFLVMAIGSFLMSLMPFLYMFAFKPVHVILLQGVTGFASAMVSPAWLAIFTRHVEKNAEAQSWGLYNASVGYSIALAGALSGFLAGKFGFQTLYFIVGIICTFGSTFLFFVYQDLRKEEK</sequence>
<evidence type="ECO:0000256" key="7">
    <source>
        <dbReference type="SAM" id="Phobius"/>
    </source>
</evidence>
<comment type="subcellular location">
    <subcellularLocation>
        <location evidence="1">Cell membrane</location>
        <topology evidence="1">Multi-pass membrane protein</topology>
    </subcellularLocation>
</comment>
<proteinExistence type="predicted"/>
<accession>A0A2H0KFU4</accession>
<evidence type="ECO:0000256" key="5">
    <source>
        <dbReference type="ARBA" id="ARBA00022989"/>
    </source>
</evidence>
<dbReference type="GO" id="GO:0005886">
    <property type="term" value="C:plasma membrane"/>
    <property type="evidence" value="ECO:0007669"/>
    <property type="project" value="UniProtKB-SubCell"/>
</dbReference>
<dbReference type="InterPro" id="IPR011701">
    <property type="entry name" value="MFS"/>
</dbReference>